<proteinExistence type="inferred from homology"/>
<dbReference type="InterPro" id="IPR002777">
    <property type="entry name" value="PFD_beta-like"/>
</dbReference>
<dbReference type="AlphaFoldDB" id="A0A165QN60"/>
<evidence type="ECO:0008006" key="6">
    <source>
        <dbReference type="Google" id="ProtNLM"/>
    </source>
</evidence>
<dbReference type="InParanoid" id="A0A165QN60"/>
<organism evidence="4 5">
    <name type="scientific">Exidia glandulosa HHB12029</name>
    <dbReference type="NCBI Taxonomy" id="1314781"/>
    <lineage>
        <taxon>Eukaryota</taxon>
        <taxon>Fungi</taxon>
        <taxon>Dikarya</taxon>
        <taxon>Basidiomycota</taxon>
        <taxon>Agaricomycotina</taxon>
        <taxon>Agaricomycetes</taxon>
        <taxon>Auriculariales</taxon>
        <taxon>Exidiaceae</taxon>
        <taxon>Exidia</taxon>
    </lineage>
</organism>
<dbReference type="Gene3D" id="1.10.287.370">
    <property type="match status" value="1"/>
</dbReference>
<evidence type="ECO:0000256" key="1">
    <source>
        <dbReference type="ARBA" id="ARBA00008045"/>
    </source>
</evidence>
<dbReference type="GO" id="GO:0051082">
    <property type="term" value="F:unfolded protein binding"/>
    <property type="evidence" value="ECO:0007669"/>
    <property type="project" value="InterPro"/>
</dbReference>
<dbReference type="SUPFAM" id="SSF46579">
    <property type="entry name" value="Prefoldin"/>
    <property type="match status" value="1"/>
</dbReference>
<feature type="coiled-coil region" evidence="3">
    <location>
        <begin position="14"/>
        <end position="41"/>
    </location>
</feature>
<keyword evidence="3" id="KW-0175">Coiled coil</keyword>
<dbReference type="GO" id="GO:0006457">
    <property type="term" value="P:protein folding"/>
    <property type="evidence" value="ECO:0007669"/>
    <property type="project" value="InterPro"/>
</dbReference>
<evidence type="ECO:0000313" key="4">
    <source>
        <dbReference type="EMBL" id="KZW03847.1"/>
    </source>
</evidence>
<evidence type="ECO:0000313" key="5">
    <source>
        <dbReference type="Proteomes" id="UP000077266"/>
    </source>
</evidence>
<dbReference type="PANTHER" id="PTHR13303">
    <property type="entry name" value="PREFOLDIN SUBUNIT 2"/>
    <property type="match status" value="1"/>
</dbReference>
<comment type="similarity">
    <text evidence="1">Belongs to the prefoldin subunit beta family.</text>
</comment>
<evidence type="ECO:0000256" key="3">
    <source>
        <dbReference type="SAM" id="Coils"/>
    </source>
</evidence>
<dbReference type="CDD" id="cd23163">
    <property type="entry name" value="Prefoldin_2"/>
    <property type="match status" value="1"/>
</dbReference>
<keyword evidence="2" id="KW-0143">Chaperone</keyword>
<dbReference type="STRING" id="1314781.A0A165QN60"/>
<keyword evidence="5" id="KW-1185">Reference proteome</keyword>
<dbReference type="OrthoDB" id="29646at2759"/>
<dbReference type="InterPro" id="IPR027235">
    <property type="entry name" value="PFD2"/>
</dbReference>
<accession>A0A165QN60</accession>
<dbReference type="Pfam" id="PF01920">
    <property type="entry name" value="Prefoldin_2"/>
    <property type="match status" value="1"/>
</dbReference>
<dbReference type="Proteomes" id="UP000077266">
    <property type="component" value="Unassembled WGS sequence"/>
</dbReference>
<sequence length="123" mass="13964">MASKAPAKPKRLSEQEVQATYQRLQSELQALTGKITELETDAEEHTLVLGTLTDALDKDPERQCFRLVGGVLIQRTVKDVVPDLTLQRDRIKNSIIGLAETLKTREEEFTTLIKEYQIRTIRA</sequence>
<dbReference type="GO" id="GO:0016272">
    <property type="term" value="C:prefoldin complex"/>
    <property type="evidence" value="ECO:0007669"/>
    <property type="project" value="InterPro"/>
</dbReference>
<dbReference type="EMBL" id="KV425882">
    <property type="protein sequence ID" value="KZW03847.1"/>
    <property type="molecule type" value="Genomic_DNA"/>
</dbReference>
<dbReference type="FunFam" id="1.10.287.370:FF:000002">
    <property type="entry name" value="Prefoldin subunit 2"/>
    <property type="match status" value="1"/>
</dbReference>
<dbReference type="FunCoup" id="A0A165QN60">
    <property type="interactions" value="626"/>
</dbReference>
<gene>
    <name evidence="4" type="ORF">EXIGLDRAFT_758166</name>
</gene>
<protein>
    <recommendedName>
        <fullName evidence="6">Prefoldin beta-like protein</fullName>
    </recommendedName>
</protein>
<reference evidence="4 5" key="1">
    <citation type="journal article" date="2016" name="Mol. Biol. Evol.">
        <title>Comparative Genomics of Early-Diverging Mushroom-Forming Fungi Provides Insights into the Origins of Lignocellulose Decay Capabilities.</title>
        <authorList>
            <person name="Nagy L.G."/>
            <person name="Riley R."/>
            <person name="Tritt A."/>
            <person name="Adam C."/>
            <person name="Daum C."/>
            <person name="Floudas D."/>
            <person name="Sun H."/>
            <person name="Yadav J.S."/>
            <person name="Pangilinan J."/>
            <person name="Larsson K.H."/>
            <person name="Matsuura K."/>
            <person name="Barry K."/>
            <person name="Labutti K."/>
            <person name="Kuo R."/>
            <person name="Ohm R.A."/>
            <person name="Bhattacharya S.S."/>
            <person name="Shirouzu T."/>
            <person name="Yoshinaga Y."/>
            <person name="Martin F.M."/>
            <person name="Grigoriev I.V."/>
            <person name="Hibbett D.S."/>
        </authorList>
    </citation>
    <scope>NUCLEOTIDE SEQUENCE [LARGE SCALE GENOMIC DNA]</scope>
    <source>
        <strain evidence="4 5">HHB12029</strain>
    </source>
</reference>
<evidence type="ECO:0000256" key="2">
    <source>
        <dbReference type="ARBA" id="ARBA00023186"/>
    </source>
</evidence>
<dbReference type="InterPro" id="IPR009053">
    <property type="entry name" value="Prefoldin"/>
</dbReference>
<name>A0A165QN60_EXIGL</name>